<evidence type="ECO:0000313" key="2">
    <source>
        <dbReference type="EMBL" id="MCZ0809671.1"/>
    </source>
</evidence>
<dbReference type="Proteomes" id="UP001077662">
    <property type="component" value="Unassembled WGS sequence"/>
</dbReference>
<name>A0AAP3GAK8_BRELA</name>
<accession>A0AAP3GAK8</accession>
<feature type="transmembrane region" description="Helical" evidence="1">
    <location>
        <begin position="7"/>
        <end position="28"/>
    </location>
</feature>
<keyword evidence="1" id="KW-0472">Membrane</keyword>
<dbReference type="EMBL" id="JAPTNE010000041">
    <property type="protein sequence ID" value="MCZ0809671.1"/>
    <property type="molecule type" value="Genomic_DNA"/>
</dbReference>
<feature type="transmembrane region" description="Helical" evidence="1">
    <location>
        <begin position="48"/>
        <end position="66"/>
    </location>
</feature>
<feature type="transmembrane region" description="Helical" evidence="1">
    <location>
        <begin position="98"/>
        <end position="119"/>
    </location>
</feature>
<evidence type="ECO:0000256" key="1">
    <source>
        <dbReference type="SAM" id="Phobius"/>
    </source>
</evidence>
<proteinExistence type="predicted"/>
<sequence length="126" mass="14232">MRRKNILTSFSIGLLVVGLIADLTFYIAMSDGIKQGLNVWNEFINNSILAVCRAIVVIFLIVLGYIRRSITTSSSLTFIIVSLAGLLLFVKMYDQENYIFIVPICIYLINVILGVIYHIKTKRTLV</sequence>
<evidence type="ECO:0000313" key="3">
    <source>
        <dbReference type="Proteomes" id="UP001077662"/>
    </source>
</evidence>
<reference evidence="2" key="1">
    <citation type="submission" date="2022-09" db="EMBL/GenBank/DDBJ databases">
        <title>Genome analysis and characterization of larvicidal activity of Brevibacillus strains.</title>
        <authorList>
            <person name="Patrusheva E.V."/>
            <person name="Izotova A.O."/>
            <person name="Toshchakov S.V."/>
            <person name="Sineoky S.P."/>
        </authorList>
    </citation>
    <scope>NUCLEOTIDE SEQUENCE</scope>
    <source>
        <strain evidence="2">VKPM_B-13247</strain>
    </source>
</reference>
<keyword evidence="1" id="KW-0812">Transmembrane</keyword>
<feature type="transmembrane region" description="Helical" evidence="1">
    <location>
        <begin position="73"/>
        <end position="92"/>
    </location>
</feature>
<comment type="caution">
    <text evidence="2">The sequence shown here is derived from an EMBL/GenBank/DDBJ whole genome shotgun (WGS) entry which is preliminary data.</text>
</comment>
<keyword evidence="1" id="KW-1133">Transmembrane helix</keyword>
<organism evidence="2 3">
    <name type="scientific">Brevibacillus laterosporus</name>
    <name type="common">Bacillus laterosporus</name>
    <dbReference type="NCBI Taxonomy" id="1465"/>
    <lineage>
        <taxon>Bacteria</taxon>
        <taxon>Bacillati</taxon>
        <taxon>Bacillota</taxon>
        <taxon>Bacilli</taxon>
        <taxon>Bacillales</taxon>
        <taxon>Paenibacillaceae</taxon>
        <taxon>Brevibacillus</taxon>
    </lineage>
</organism>
<dbReference type="RefSeq" id="WP_258434641.1">
    <property type="nucleotide sequence ID" value="NZ_JANSGW010000041.1"/>
</dbReference>
<gene>
    <name evidence="2" type="ORF">O0554_22680</name>
</gene>
<dbReference type="AlphaFoldDB" id="A0AAP3GAK8"/>
<protein>
    <submittedName>
        <fullName evidence="2">Uncharacterized protein</fullName>
    </submittedName>
</protein>